<evidence type="ECO:0000256" key="3">
    <source>
        <dbReference type="ARBA" id="ARBA00022989"/>
    </source>
</evidence>
<feature type="transmembrane region" description="Helical" evidence="6">
    <location>
        <begin position="476"/>
        <end position="494"/>
    </location>
</feature>
<dbReference type="InterPro" id="IPR050598">
    <property type="entry name" value="AminoAcid_Transporter"/>
</dbReference>
<feature type="transmembrane region" description="Helical" evidence="6">
    <location>
        <begin position="158"/>
        <end position="177"/>
    </location>
</feature>
<comment type="caution">
    <text evidence="7">The sequence shown here is derived from an EMBL/GenBank/DDBJ whole genome shotgun (WGS) entry which is preliminary data.</text>
</comment>
<dbReference type="GO" id="GO:0015179">
    <property type="term" value="F:L-amino acid transmembrane transporter activity"/>
    <property type="evidence" value="ECO:0007669"/>
    <property type="project" value="TreeGrafter"/>
</dbReference>
<proteinExistence type="predicted"/>
<evidence type="ECO:0000313" key="8">
    <source>
        <dbReference type="Proteomes" id="UP001232148"/>
    </source>
</evidence>
<dbReference type="PANTHER" id="PTHR11785:SF382">
    <property type="entry name" value="LOW-AFFINITY METHIONINE PERMEASE"/>
    <property type="match status" value="1"/>
</dbReference>
<keyword evidence="4 6" id="KW-0472">Membrane</keyword>
<feature type="transmembrane region" description="Helical" evidence="6">
    <location>
        <begin position="216"/>
        <end position="235"/>
    </location>
</feature>
<evidence type="ECO:0000256" key="2">
    <source>
        <dbReference type="ARBA" id="ARBA00022692"/>
    </source>
</evidence>
<feature type="transmembrane region" description="Helical" evidence="6">
    <location>
        <begin position="287"/>
        <end position="303"/>
    </location>
</feature>
<dbReference type="Proteomes" id="UP001232148">
    <property type="component" value="Unassembled WGS sequence"/>
</dbReference>
<evidence type="ECO:0000256" key="4">
    <source>
        <dbReference type="ARBA" id="ARBA00023136"/>
    </source>
</evidence>
<feature type="transmembrane region" description="Helical" evidence="6">
    <location>
        <begin position="380"/>
        <end position="399"/>
    </location>
</feature>
<keyword evidence="2 6" id="KW-0812">Transmembrane</keyword>
<sequence>MNDDRSIESSIVSGRSSNDEYPLDRLQNPSNPTSITSTQNGSAIADRSSRGLHSEVNGEGVNNDPGDTGAPNPMTPLTRTLGRADVAALIINKMIGTGIFAGPYTVLVNTANKSVAIGLWVLGFFYTLFSMTIYLQYAKKLPFTGGELVYLDELLPKFPLWAYTLYSFYFVCLYATCTNAMQFAAQVLLASTGKLEVVEKTSSTPEPDSLVADQRLLRFLAVAITTVICLLLYLSSNKSRLLNKATALVKVALLLIVMAFGAVYLHQHDSHTDDWFKETYHEEKREKNWLIAFVMILFSFHGWENATMVAGEIPTYAVLRDGSVIAVSIVSALYLAVVVLVCCVFTAGEKPPKNYTAQFLSFAHFEDNKGNVTYGEAAKIAAAILIALSAIGSMISVTYTCVRVKQSIAWANILPFSGLWRRSGPLRVNFEKTRRGDDAGIYVSASLGDEDDHEEQVRDSQSRLAYTYPGTPEGGVILHWIVTVFYIVVTIPIQKLSEAIDLSANLLVYGHFFVEAFVAAGFIWFDPIQRAQLPRHYPTPGWLPENREPNPSPSRWMRTRPFSLTLEGLTDGIGQTALGLLVSILSIVIVFAEIREQRGQIGFGIVCGLLGLAWVYWALFIRESPTRKPKTHGLDDHHDHSRFCNFCDNFIRRSELGLTSAHRHPHYSYLKFATDTHSNVPGSEVAQGT</sequence>
<feature type="transmembrane region" description="Helical" evidence="6">
    <location>
        <begin position="247"/>
        <end position="266"/>
    </location>
</feature>
<dbReference type="PANTHER" id="PTHR11785">
    <property type="entry name" value="AMINO ACID TRANSPORTER"/>
    <property type="match status" value="1"/>
</dbReference>
<gene>
    <name evidence="7" type="ORF">LX32DRAFT_641779</name>
</gene>
<protein>
    <recommendedName>
        <fullName evidence="9">Amino acid transporter</fullName>
    </recommendedName>
</protein>
<name>A0AAD9HCX7_9PEZI</name>
<dbReference type="InterPro" id="IPR002293">
    <property type="entry name" value="AA/rel_permease1"/>
</dbReference>
<organism evidence="7 8">
    <name type="scientific">Colletotrichum zoysiae</name>
    <dbReference type="NCBI Taxonomy" id="1216348"/>
    <lineage>
        <taxon>Eukaryota</taxon>
        <taxon>Fungi</taxon>
        <taxon>Dikarya</taxon>
        <taxon>Ascomycota</taxon>
        <taxon>Pezizomycotina</taxon>
        <taxon>Sordariomycetes</taxon>
        <taxon>Hypocreomycetidae</taxon>
        <taxon>Glomerellales</taxon>
        <taxon>Glomerellaceae</taxon>
        <taxon>Colletotrichum</taxon>
        <taxon>Colletotrichum graminicola species complex</taxon>
    </lineage>
</organism>
<feature type="region of interest" description="Disordered" evidence="5">
    <location>
        <begin position="1"/>
        <end position="76"/>
    </location>
</feature>
<keyword evidence="8" id="KW-1185">Reference proteome</keyword>
<feature type="compositionally biased region" description="Polar residues" evidence="5">
    <location>
        <begin position="27"/>
        <end position="42"/>
    </location>
</feature>
<dbReference type="Pfam" id="PF13520">
    <property type="entry name" value="AA_permease_2"/>
    <property type="match status" value="1"/>
</dbReference>
<dbReference type="Gene3D" id="1.20.1740.10">
    <property type="entry name" value="Amino acid/polyamine transporter I"/>
    <property type="match status" value="1"/>
</dbReference>
<feature type="transmembrane region" description="Helical" evidence="6">
    <location>
        <begin position="601"/>
        <end position="620"/>
    </location>
</feature>
<feature type="transmembrane region" description="Helical" evidence="6">
    <location>
        <begin position="117"/>
        <end position="138"/>
    </location>
</feature>
<evidence type="ECO:0000313" key="7">
    <source>
        <dbReference type="EMBL" id="KAK2026545.1"/>
    </source>
</evidence>
<evidence type="ECO:0000256" key="1">
    <source>
        <dbReference type="ARBA" id="ARBA00004141"/>
    </source>
</evidence>
<reference evidence="7" key="1">
    <citation type="submission" date="2021-06" db="EMBL/GenBank/DDBJ databases">
        <title>Comparative genomics, transcriptomics and evolutionary studies reveal genomic signatures of adaptation to plant cell wall in hemibiotrophic fungi.</title>
        <authorList>
            <consortium name="DOE Joint Genome Institute"/>
            <person name="Baroncelli R."/>
            <person name="Diaz J.F."/>
            <person name="Benocci T."/>
            <person name="Peng M."/>
            <person name="Battaglia E."/>
            <person name="Haridas S."/>
            <person name="Andreopoulos W."/>
            <person name="Labutti K."/>
            <person name="Pangilinan J."/>
            <person name="Floch G.L."/>
            <person name="Makela M.R."/>
            <person name="Henrissat B."/>
            <person name="Grigoriev I.V."/>
            <person name="Crouch J.A."/>
            <person name="De Vries R.P."/>
            <person name="Sukno S.A."/>
            <person name="Thon M.R."/>
        </authorList>
    </citation>
    <scope>NUCLEOTIDE SEQUENCE</scope>
    <source>
        <strain evidence="7">MAFF235873</strain>
    </source>
</reference>
<evidence type="ECO:0000256" key="6">
    <source>
        <dbReference type="SAM" id="Phobius"/>
    </source>
</evidence>
<dbReference type="AlphaFoldDB" id="A0AAD9HCX7"/>
<accession>A0AAD9HCX7</accession>
<evidence type="ECO:0000256" key="5">
    <source>
        <dbReference type="SAM" id="MobiDB-lite"/>
    </source>
</evidence>
<feature type="transmembrane region" description="Helical" evidence="6">
    <location>
        <begin position="323"/>
        <end position="347"/>
    </location>
</feature>
<feature type="transmembrane region" description="Helical" evidence="6">
    <location>
        <begin position="506"/>
        <end position="525"/>
    </location>
</feature>
<feature type="transmembrane region" description="Helical" evidence="6">
    <location>
        <begin position="573"/>
        <end position="594"/>
    </location>
</feature>
<comment type="subcellular location">
    <subcellularLocation>
        <location evidence="1">Membrane</location>
        <topology evidence="1">Multi-pass membrane protein</topology>
    </subcellularLocation>
</comment>
<dbReference type="EMBL" id="MU842912">
    <property type="protein sequence ID" value="KAK2026545.1"/>
    <property type="molecule type" value="Genomic_DNA"/>
</dbReference>
<keyword evidence="3 6" id="KW-1133">Transmembrane helix</keyword>
<dbReference type="GO" id="GO:0016020">
    <property type="term" value="C:membrane"/>
    <property type="evidence" value="ECO:0007669"/>
    <property type="project" value="UniProtKB-SubCell"/>
</dbReference>
<evidence type="ECO:0008006" key="9">
    <source>
        <dbReference type="Google" id="ProtNLM"/>
    </source>
</evidence>